<dbReference type="Gene3D" id="3.30.420.150">
    <property type="entry name" value="Exopolyphosphatase. Domain 2"/>
    <property type="match status" value="1"/>
</dbReference>
<dbReference type="GO" id="GO:0017111">
    <property type="term" value="F:ribonucleoside triphosphate phosphatase activity"/>
    <property type="evidence" value="ECO:0007669"/>
    <property type="project" value="TreeGrafter"/>
</dbReference>
<evidence type="ECO:0008006" key="10">
    <source>
        <dbReference type="Google" id="ProtNLM"/>
    </source>
</evidence>
<evidence type="ECO:0000256" key="2">
    <source>
        <dbReference type="ARBA" id="ARBA00022801"/>
    </source>
</evidence>
<evidence type="ECO:0000256" key="5">
    <source>
        <dbReference type="RuleBase" id="RU003833"/>
    </source>
</evidence>
<evidence type="ECO:0000256" key="1">
    <source>
        <dbReference type="ARBA" id="ARBA00009283"/>
    </source>
</evidence>
<feature type="active site" description="Proton acceptor" evidence="3">
    <location>
        <position position="144"/>
    </location>
</feature>
<keyword evidence="2 5" id="KW-0378">Hydrolase</keyword>
<gene>
    <name evidence="8" type="ORF">E4U09_007549</name>
</gene>
<organism evidence="8 9">
    <name type="scientific">Claviceps aff. purpurea</name>
    <dbReference type="NCBI Taxonomy" id="1967640"/>
    <lineage>
        <taxon>Eukaryota</taxon>
        <taxon>Fungi</taxon>
        <taxon>Dikarya</taxon>
        <taxon>Ascomycota</taxon>
        <taxon>Pezizomycotina</taxon>
        <taxon>Sordariomycetes</taxon>
        <taxon>Hypocreomycetidae</taxon>
        <taxon>Hypocreales</taxon>
        <taxon>Clavicipitaceae</taxon>
        <taxon>Claviceps</taxon>
    </lineage>
</organism>
<keyword evidence="7" id="KW-0472">Membrane</keyword>
<dbReference type="GO" id="GO:0005794">
    <property type="term" value="C:Golgi apparatus"/>
    <property type="evidence" value="ECO:0007669"/>
    <property type="project" value="TreeGrafter"/>
</dbReference>
<keyword evidence="4" id="KW-0547">Nucleotide-binding</keyword>
<feature type="region of interest" description="Disordered" evidence="6">
    <location>
        <begin position="657"/>
        <end position="680"/>
    </location>
</feature>
<dbReference type="Gene3D" id="3.30.420.40">
    <property type="match status" value="1"/>
</dbReference>
<dbReference type="PANTHER" id="PTHR11782">
    <property type="entry name" value="ADENOSINE/GUANOSINE DIPHOSPHATASE"/>
    <property type="match status" value="1"/>
</dbReference>
<accession>A0A9P7TY37</accession>
<evidence type="ECO:0000256" key="4">
    <source>
        <dbReference type="PIRSR" id="PIRSR600407-2"/>
    </source>
</evidence>
<comment type="similarity">
    <text evidence="1 5">Belongs to the GDA1/CD39 NTPase family.</text>
</comment>
<evidence type="ECO:0000256" key="6">
    <source>
        <dbReference type="SAM" id="MobiDB-lite"/>
    </source>
</evidence>
<feature type="binding site" evidence="4">
    <location>
        <begin position="181"/>
        <end position="185"/>
    </location>
    <ligand>
        <name>ATP</name>
        <dbReference type="ChEBI" id="CHEBI:30616"/>
    </ligand>
</feature>
<keyword evidence="7" id="KW-1133">Transmembrane helix</keyword>
<name>A0A9P7TY37_9HYPO</name>
<sequence>MGKHSQYGVILDAGSSGTRIYIYQWKHPIAAGENLSPEDLRKLPMVKLKKSKKIHPGIATFVNDLTVVGHDHVQPLLDAALEEIPHHKIKSTPIYLMATAGVRLLPNFQQVELLQRVCAFLKVNANFHLPNCKEQVKVIAGETEGLYGWIATNYLLGGLDRPDEHSHGKGHHTYGFLDMGGASAQIAFAPNVTEAERHANDLKLIRLRHLDGSSSEFQVFSASWLGFGVNKARSRYIQTLVESYYGDNANEIPDPCLPKGLRISAARQVSAEKHLNNAYVLLGTGAFNECLRKTYPLLGMDKPCEEHPCLLDGKHVPAIDFEVNRFLGISEYWHATHGFFGKGGEAYDIATFQQKVIDFCGREWEAIQREILDRHKNPGKRIQDAQGACFKASWLMNILYEGIGIPRAGSEPIASSNANAIPGTKLDNAKHELSDPFQPIDTVRGVEVSWTLGKMVLYAAGQIRPGESKLPVGFGSNVASEVPPDFEHAGSSPLPAGSLTETHNFDEQQSRSSGSQAIYSALGLMAVIGLLVYVCRKPDRRRTIFKVVTSWGYQPGRKSRRRETLMSSLFGRRSANYERVLEEGDTAAYELDATQGWDHSHSDEGLLDRAISAELGTKKSLPRLESPPVSSVMDRAGLAIRTESRERLSTNVQMLNAGRRSRAGSPARLKSPFVVPPQDT</sequence>
<dbReference type="PANTHER" id="PTHR11782:SF121">
    <property type="entry name" value="NUCLEOSIDE-DIPHOSPHATASE MIG-23"/>
    <property type="match status" value="1"/>
</dbReference>
<dbReference type="GO" id="GO:0005524">
    <property type="term" value="F:ATP binding"/>
    <property type="evidence" value="ECO:0007669"/>
    <property type="project" value="UniProtKB-KW"/>
</dbReference>
<dbReference type="GO" id="GO:0016020">
    <property type="term" value="C:membrane"/>
    <property type="evidence" value="ECO:0007669"/>
    <property type="project" value="TreeGrafter"/>
</dbReference>
<protein>
    <recommendedName>
        <fullName evidence="10">Apyrase (NDPase/NTPase)</fullName>
    </recommendedName>
</protein>
<dbReference type="InterPro" id="IPR000407">
    <property type="entry name" value="GDA1_CD39_NTPase"/>
</dbReference>
<dbReference type="Pfam" id="PF01150">
    <property type="entry name" value="GDA1_CD39"/>
    <property type="match status" value="1"/>
</dbReference>
<dbReference type="AlphaFoldDB" id="A0A9P7TY37"/>
<proteinExistence type="inferred from homology"/>
<keyword evidence="9" id="KW-1185">Reference proteome</keyword>
<dbReference type="Proteomes" id="UP000707071">
    <property type="component" value="Unassembled WGS sequence"/>
</dbReference>
<evidence type="ECO:0000256" key="3">
    <source>
        <dbReference type="PIRSR" id="PIRSR600407-1"/>
    </source>
</evidence>
<dbReference type="PROSITE" id="PS01238">
    <property type="entry name" value="GDA1_CD39_NTPASE"/>
    <property type="match status" value="1"/>
</dbReference>
<dbReference type="CDD" id="cd24039">
    <property type="entry name" value="ASKHA_NBD_YND1-like"/>
    <property type="match status" value="1"/>
</dbReference>
<feature type="region of interest" description="Disordered" evidence="6">
    <location>
        <begin position="484"/>
        <end position="512"/>
    </location>
</feature>
<dbReference type="EMBL" id="SRRH01000789">
    <property type="protein sequence ID" value="KAG6284931.1"/>
    <property type="molecule type" value="Genomic_DNA"/>
</dbReference>
<keyword evidence="4" id="KW-0067">ATP-binding</keyword>
<evidence type="ECO:0000313" key="8">
    <source>
        <dbReference type="EMBL" id="KAG6284931.1"/>
    </source>
</evidence>
<evidence type="ECO:0000313" key="9">
    <source>
        <dbReference type="Proteomes" id="UP000707071"/>
    </source>
</evidence>
<reference evidence="8 9" key="1">
    <citation type="journal article" date="2020" name="bioRxiv">
        <title>Whole genome comparisons of ergot fungi reveals the divergence and evolution of species within the genus Claviceps are the result of varying mechanisms driving genome evolution and host range expansion.</title>
        <authorList>
            <person name="Wyka S.A."/>
            <person name="Mondo S.J."/>
            <person name="Liu M."/>
            <person name="Dettman J."/>
            <person name="Nalam V."/>
            <person name="Broders K.D."/>
        </authorList>
    </citation>
    <scope>NUCLEOTIDE SEQUENCE [LARGE SCALE GENOMIC DNA]</scope>
    <source>
        <strain evidence="8 9">Clav52</strain>
    </source>
</reference>
<keyword evidence="7" id="KW-0812">Transmembrane</keyword>
<dbReference type="GO" id="GO:0045134">
    <property type="term" value="F:UDP phosphatase activity"/>
    <property type="evidence" value="ECO:0007669"/>
    <property type="project" value="TreeGrafter"/>
</dbReference>
<evidence type="ECO:0000256" key="7">
    <source>
        <dbReference type="SAM" id="Phobius"/>
    </source>
</evidence>
<dbReference type="GO" id="GO:0006256">
    <property type="term" value="P:UDP catabolic process"/>
    <property type="evidence" value="ECO:0007669"/>
    <property type="project" value="TreeGrafter"/>
</dbReference>
<dbReference type="GO" id="GO:0046036">
    <property type="term" value="P:CTP metabolic process"/>
    <property type="evidence" value="ECO:0007669"/>
    <property type="project" value="TreeGrafter"/>
</dbReference>
<comment type="caution">
    <text evidence="8">The sequence shown here is derived from an EMBL/GenBank/DDBJ whole genome shotgun (WGS) entry which is preliminary data.</text>
</comment>
<feature type="transmembrane region" description="Helical" evidence="7">
    <location>
        <begin position="517"/>
        <end position="535"/>
    </location>
</feature>
<dbReference type="GO" id="GO:0004382">
    <property type="term" value="F:GDP phosphatase activity"/>
    <property type="evidence" value="ECO:0007669"/>
    <property type="project" value="TreeGrafter"/>
</dbReference>